<dbReference type="Gene3D" id="3.10.28.10">
    <property type="entry name" value="Homing endonucleases"/>
    <property type="match status" value="2"/>
</dbReference>
<dbReference type="GO" id="GO:0004519">
    <property type="term" value="F:endonuclease activity"/>
    <property type="evidence" value="ECO:0007669"/>
    <property type="project" value="UniProtKB-KW"/>
</dbReference>
<keyword evidence="2" id="KW-0540">Nuclease</keyword>
<keyword evidence="3" id="KW-1185">Reference proteome</keyword>
<dbReference type="InterPro" id="IPR004860">
    <property type="entry name" value="LAGLIDADG_dom"/>
</dbReference>
<accession>A0ABZ0L768</accession>
<dbReference type="Proteomes" id="UP001303902">
    <property type="component" value="Chromosome"/>
</dbReference>
<keyword evidence="2" id="KW-0378">Hydrolase</keyword>
<dbReference type="Pfam" id="PF03161">
    <property type="entry name" value="LAGLIDADG_2"/>
    <property type="match status" value="1"/>
</dbReference>
<protein>
    <submittedName>
        <fullName evidence="2">DNA endonuclease</fullName>
    </submittedName>
</protein>
<evidence type="ECO:0000313" key="3">
    <source>
        <dbReference type="Proteomes" id="UP001303902"/>
    </source>
</evidence>
<evidence type="ECO:0000259" key="1">
    <source>
        <dbReference type="Pfam" id="PF03161"/>
    </source>
</evidence>
<dbReference type="RefSeq" id="WP_317969315.1">
    <property type="nucleotide sequence ID" value="NZ_CP129118.1"/>
</dbReference>
<dbReference type="SUPFAM" id="SSF55608">
    <property type="entry name" value="Homing endonucleases"/>
    <property type="match status" value="1"/>
</dbReference>
<feature type="domain" description="Homing endonuclease LAGLIDADG" evidence="1">
    <location>
        <begin position="14"/>
        <end position="180"/>
    </location>
</feature>
<gene>
    <name evidence="2" type="ORF">QWT69_04335</name>
</gene>
<keyword evidence="2" id="KW-0255">Endonuclease</keyword>
<proteinExistence type="predicted"/>
<name>A0ABZ0L768_9BACL</name>
<evidence type="ECO:0000313" key="2">
    <source>
        <dbReference type="EMBL" id="WOV88358.1"/>
    </source>
</evidence>
<dbReference type="EMBL" id="CP129118">
    <property type="protein sequence ID" value="WOV88358.1"/>
    <property type="molecule type" value="Genomic_DNA"/>
</dbReference>
<sequence length="288" mass="34092">MLLCEQVLSPVQLNILVGSILGDGTLTKIQGRRINSNYRERFGKSQLAYREWKVAHLSDYLYFNKTRTEISSKSQSMFTKLEKLFYGNNRIKQIPPEVLKLCTLPHFLATLYMDDGSLMISYRINHRLKKIYMTPHIALYLQSFTKEELELLNEHVTKVFKVKLRLSQRNDGNGYILKTTTVDDTFRFLDVISEVTTACPSMYYKTNWQDRLNLETMKWKSKYPDYEILTSSRQRSKKYSEDEIDGLIKMKLLGYTINEIAYTLDRTYWSTVYKWREITKESERLINV</sequence>
<dbReference type="InterPro" id="IPR027434">
    <property type="entry name" value="Homing_endonucl"/>
</dbReference>
<organism evidence="2 3">
    <name type="scientific">Sporosarcina oncorhynchi</name>
    <dbReference type="NCBI Taxonomy" id="3056444"/>
    <lineage>
        <taxon>Bacteria</taxon>
        <taxon>Bacillati</taxon>
        <taxon>Bacillota</taxon>
        <taxon>Bacilli</taxon>
        <taxon>Bacillales</taxon>
        <taxon>Caryophanaceae</taxon>
        <taxon>Sporosarcina</taxon>
    </lineage>
</organism>
<reference evidence="2 3" key="1">
    <citation type="submission" date="2023-06" db="EMBL/GenBank/DDBJ databases">
        <title>Sporosarcina sp. nov., isolated from Korean tranditional fermented seafood 'Jeotgal'.</title>
        <authorList>
            <person name="Yang A.I."/>
            <person name="Shin N.-R."/>
        </authorList>
    </citation>
    <scope>NUCLEOTIDE SEQUENCE [LARGE SCALE GENOMIC DNA]</scope>
    <source>
        <strain evidence="2 3">T2O-4</strain>
    </source>
</reference>